<organism evidence="2 3">
    <name type="scientific">Lactuca virosa</name>
    <dbReference type="NCBI Taxonomy" id="75947"/>
    <lineage>
        <taxon>Eukaryota</taxon>
        <taxon>Viridiplantae</taxon>
        <taxon>Streptophyta</taxon>
        <taxon>Embryophyta</taxon>
        <taxon>Tracheophyta</taxon>
        <taxon>Spermatophyta</taxon>
        <taxon>Magnoliopsida</taxon>
        <taxon>eudicotyledons</taxon>
        <taxon>Gunneridae</taxon>
        <taxon>Pentapetalae</taxon>
        <taxon>asterids</taxon>
        <taxon>campanulids</taxon>
        <taxon>Asterales</taxon>
        <taxon>Asteraceae</taxon>
        <taxon>Cichorioideae</taxon>
        <taxon>Cichorieae</taxon>
        <taxon>Lactucinae</taxon>
        <taxon>Lactuca</taxon>
    </lineage>
</organism>
<proteinExistence type="predicted"/>
<reference evidence="2 3" key="1">
    <citation type="submission" date="2022-01" db="EMBL/GenBank/DDBJ databases">
        <authorList>
            <person name="Xiong W."/>
            <person name="Schranz E."/>
        </authorList>
    </citation>
    <scope>NUCLEOTIDE SEQUENCE [LARGE SCALE GENOMIC DNA]</scope>
</reference>
<comment type="caution">
    <text evidence="2">The sequence shown here is derived from an EMBL/GenBank/DDBJ whole genome shotgun (WGS) entry which is preliminary data.</text>
</comment>
<evidence type="ECO:0000313" key="2">
    <source>
        <dbReference type="EMBL" id="CAH1445957.1"/>
    </source>
</evidence>
<protein>
    <submittedName>
        <fullName evidence="2">Uncharacterized protein</fullName>
    </submittedName>
</protein>
<feature type="region of interest" description="Disordered" evidence="1">
    <location>
        <begin position="1"/>
        <end position="22"/>
    </location>
</feature>
<keyword evidence="3" id="KW-1185">Reference proteome</keyword>
<accession>A0AAU9P6U0</accession>
<sequence length="86" mass="9662">MCKDTLHKPVDNKMKSSNNPVHVGLETNKVHQQLAAILEAGVWEVDSCWICPKTGTHGLHPKDLGRERLPFVSKKSNDFLFSRPPT</sequence>
<feature type="compositionally biased region" description="Basic and acidic residues" evidence="1">
    <location>
        <begin position="1"/>
        <end position="14"/>
    </location>
</feature>
<dbReference type="AlphaFoldDB" id="A0AAU9P6U0"/>
<evidence type="ECO:0000313" key="3">
    <source>
        <dbReference type="Proteomes" id="UP001157418"/>
    </source>
</evidence>
<name>A0AAU9P6U0_9ASTR</name>
<evidence type="ECO:0000256" key="1">
    <source>
        <dbReference type="SAM" id="MobiDB-lite"/>
    </source>
</evidence>
<dbReference type="Proteomes" id="UP001157418">
    <property type="component" value="Unassembled WGS sequence"/>
</dbReference>
<dbReference type="EMBL" id="CAKMRJ010005523">
    <property type="protein sequence ID" value="CAH1445957.1"/>
    <property type="molecule type" value="Genomic_DNA"/>
</dbReference>
<gene>
    <name evidence="2" type="ORF">LVIROSA_LOCUS31688</name>
</gene>